<dbReference type="EMBL" id="AMCI01003743">
    <property type="protein sequence ID" value="EJW99579.1"/>
    <property type="molecule type" value="Genomic_DNA"/>
</dbReference>
<organism evidence="1">
    <name type="scientific">gut metagenome</name>
    <dbReference type="NCBI Taxonomy" id="749906"/>
    <lineage>
        <taxon>unclassified sequences</taxon>
        <taxon>metagenomes</taxon>
        <taxon>organismal metagenomes</taxon>
    </lineage>
</organism>
<dbReference type="Gene3D" id="3.40.1420.30">
    <property type="match status" value="1"/>
</dbReference>
<protein>
    <submittedName>
        <fullName evidence="1">Uncharacterized protein</fullName>
    </submittedName>
</protein>
<name>J9GJ50_9ZZZZ</name>
<reference evidence="1" key="1">
    <citation type="journal article" date="2012" name="PLoS ONE">
        <title>Gene sets for utilization of primary and secondary nutrition supplies in the distal gut of endangered iberian lynx.</title>
        <authorList>
            <person name="Alcaide M."/>
            <person name="Messina E."/>
            <person name="Richter M."/>
            <person name="Bargiela R."/>
            <person name="Peplies J."/>
            <person name="Huws S.A."/>
            <person name="Newbold C.J."/>
            <person name="Golyshin P.N."/>
            <person name="Simon M.A."/>
            <person name="Lopez G."/>
            <person name="Yakimov M.M."/>
            <person name="Ferrer M."/>
        </authorList>
    </citation>
    <scope>NUCLEOTIDE SEQUENCE</scope>
</reference>
<proteinExistence type="predicted"/>
<evidence type="ECO:0000313" key="1">
    <source>
        <dbReference type="EMBL" id="EJW99579.1"/>
    </source>
</evidence>
<dbReference type="SUPFAM" id="SSF160574">
    <property type="entry name" value="BT0923-like"/>
    <property type="match status" value="1"/>
</dbReference>
<comment type="caution">
    <text evidence="1">The sequence shown here is derived from an EMBL/GenBank/DDBJ whole genome shotgun (WGS) entry which is preliminary data.</text>
</comment>
<accession>J9GJ50</accession>
<dbReference type="AlphaFoldDB" id="J9GJ50"/>
<sequence>MKKVMIIAVVALMTGWSSTVAVASNQVKDVQVMVQMADYTPIELKDLPQAVQDTLKKDFPEVAVKEAAVETAEDGTKTFKVTLVDADGAESEVFLNEKGEIIQ</sequence>
<gene>
    <name evidence="1" type="ORF">EVA_12307</name>
</gene>